<proteinExistence type="predicted"/>
<dbReference type="PANTHER" id="PTHR23280:SF13">
    <property type="entry name" value="E3 UBIQUITIN-PROTEIN LIGASE MYLIP"/>
    <property type="match status" value="1"/>
</dbReference>
<evidence type="ECO:0000313" key="9">
    <source>
        <dbReference type="Proteomes" id="UP000014760"/>
    </source>
</evidence>
<dbReference type="Gene3D" id="2.30.29.30">
    <property type="entry name" value="Pleckstrin-homology domain (PH domain)/Phosphotyrosine-binding domain (PTB)"/>
    <property type="match status" value="1"/>
</dbReference>
<dbReference type="FunFam" id="1.10.1170.10:FF:000002">
    <property type="entry name" value="Baculoviral IAP repeat containing 7"/>
    <property type="match status" value="1"/>
</dbReference>
<dbReference type="HOGENOM" id="CLU_031820_1_0_1"/>
<keyword evidence="1" id="KW-0479">Metal-binding</keyword>
<dbReference type="InterPro" id="IPR014352">
    <property type="entry name" value="FERM/acyl-CoA-bd_prot_sf"/>
</dbReference>
<accession>R7UFV3</accession>
<dbReference type="Pfam" id="PF00373">
    <property type="entry name" value="FERM_M"/>
    <property type="match status" value="1"/>
</dbReference>
<dbReference type="Proteomes" id="UP000014760">
    <property type="component" value="Unassembled WGS sequence"/>
</dbReference>
<dbReference type="InterPro" id="IPR018979">
    <property type="entry name" value="FERM_N"/>
</dbReference>
<dbReference type="SMART" id="SM01196">
    <property type="entry name" value="FERM_C"/>
    <property type="match status" value="1"/>
</dbReference>
<evidence type="ECO:0000313" key="8">
    <source>
        <dbReference type="EnsemblMetazoa" id="CapteP114473"/>
    </source>
</evidence>
<dbReference type="SUPFAM" id="SSF50729">
    <property type="entry name" value="PH domain-like"/>
    <property type="match status" value="1"/>
</dbReference>
<dbReference type="PANTHER" id="PTHR23280">
    <property type="entry name" value="4.1 G PROTEIN"/>
    <property type="match status" value="1"/>
</dbReference>
<dbReference type="Pfam" id="PF13920">
    <property type="entry name" value="zf-C3HC4_3"/>
    <property type="match status" value="1"/>
</dbReference>
<dbReference type="CDD" id="cd17104">
    <property type="entry name" value="FERM_F1_MYLIP"/>
    <property type="match status" value="1"/>
</dbReference>
<evidence type="ECO:0000256" key="2">
    <source>
        <dbReference type="ARBA" id="ARBA00022771"/>
    </source>
</evidence>
<name>R7UFV3_CAPTE</name>
<gene>
    <name evidence="7" type="ORF">CAPTEDRAFT_114473</name>
</gene>
<dbReference type="OrthoDB" id="10037309at2759"/>
<dbReference type="SMART" id="SM00295">
    <property type="entry name" value="B41"/>
    <property type="match status" value="1"/>
</dbReference>
<dbReference type="Pfam" id="PF09379">
    <property type="entry name" value="FERM_N"/>
    <property type="match status" value="1"/>
</dbReference>
<dbReference type="InterPro" id="IPR001841">
    <property type="entry name" value="Znf_RING"/>
</dbReference>
<evidence type="ECO:0008006" key="10">
    <source>
        <dbReference type="Google" id="ProtNLM"/>
    </source>
</evidence>
<dbReference type="OMA" id="NKGENLW"/>
<dbReference type="PROSITE" id="PS50089">
    <property type="entry name" value="ZF_RING_2"/>
    <property type="match status" value="1"/>
</dbReference>
<keyword evidence="2 4" id="KW-0863">Zinc-finger</keyword>
<sequence>MLCLVKQPNSLCTEIELDSKSAVGQDCLEKILSHLGIIESDYFGLQYSASKGEVLWLNLRNPICRQLGGTAPYRLQLRVKFFVQPHFLLQDSTRHQFFLNVKHDLISGDLHCPDTSQLVELVSLIAQAEFGDFCPQRAHLQLVQYGSLLPESHKQMETLSQVICQHEHQRGLSQKSAKYRAIQVASNFEDYGMELHHVVNLDSGAPSRMGVGPSGISIIADGSEVIEKIEFQGLQQATHDGRQLTLCLTCEDGSALNLTFRLCTQRAAIALYRCVTEMHSFYRCDTVRNAVASQVCRDLKGTLAALFNDSSTLGQKFVFDIQRTMREAHDHARRLLYSMQNDAEVHEEELTPDVTPEVEGASAEVMETDQGHSGCTSNQCQLRNAVSQLRDVFTCQICADGPLNTAFCPCGHVVCCNVCASRVDFCPMCRTPIERTQQIFLPSMQHCLLSDPVSPFSDTNVSRAIPGV</sequence>
<dbReference type="InterPro" id="IPR035963">
    <property type="entry name" value="FERM_2"/>
</dbReference>
<dbReference type="InterPro" id="IPR018980">
    <property type="entry name" value="FERM_PH-like_C"/>
</dbReference>
<dbReference type="InterPro" id="IPR011993">
    <property type="entry name" value="PH-like_dom_sf"/>
</dbReference>
<dbReference type="InterPro" id="IPR013083">
    <property type="entry name" value="Znf_RING/FYVE/PHD"/>
</dbReference>
<dbReference type="SUPFAM" id="SSF57850">
    <property type="entry name" value="RING/U-box"/>
    <property type="match status" value="1"/>
</dbReference>
<dbReference type="EnsemblMetazoa" id="CapteT114473">
    <property type="protein sequence ID" value="CapteP114473"/>
    <property type="gene ID" value="CapteG114473"/>
</dbReference>
<dbReference type="Gene3D" id="1.20.80.10">
    <property type="match status" value="1"/>
</dbReference>
<dbReference type="GO" id="GO:0008270">
    <property type="term" value="F:zinc ion binding"/>
    <property type="evidence" value="ECO:0007669"/>
    <property type="project" value="UniProtKB-KW"/>
</dbReference>
<dbReference type="SUPFAM" id="SSF54236">
    <property type="entry name" value="Ubiquitin-like"/>
    <property type="match status" value="1"/>
</dbReference>
<dbReference type="Gene3D" id="3.10.20.90">
    <property type="entry name" value="Phosphatidylinositol 3-kinase Catalytic Subunit, Chain A, domain 1"/>
    <property type="match status" value="1"/>
</dbReference>
<dbReference type="InterPro" id="IPR019748">
    <property type="entry name" value="FERM_central"/>
</dbReference>
<reference evidence="7 9" key="2">
    <citation type="journal article" date="2013" name="Nature">
        <title>Insights into bilaterian evolution from three spiralian genomes.</title>
        <authorList>
            <person name="Simakov O."/>
            <person name="Marletaz F."/>
            <person name="Cho S.J."/>
            <person name="Edsinger-Gonzales E."/>
            <person name="Havlak P."/>
            <person name="Hellsten U."/>
            <person name="Kuo D.H."/>
            <person name="Larsson T."/>
            <person name="Lv J."/>
            <person name="Arendt D."/>
            <person name="Savage R."/>
            <person name="Osoegawa K."/>
            <person name="de Jong P."/>
            <person name="Grimwood J."/>
            <person name="Chapman J.A."/>
            <person name="Shapiro H."/>
            <person name="Aerts A."/>
            <person name="Otillar R.P."/>
            <person name="Terry A.Y."/>
            <person name="Boore J.L."/>
            <person name="Grigoriev I.V."/>
            <person name="Lindberg D.R."/>
            <person name="Seaver E.C."/>
            <person name="Weisblat D.A."/>
            <person name="Putnam N.H."/>
            <person name="Rokhsar D.S."/>
        </authorList>
    </citation>
    <scope>NUCLEOTIDE SEQUENCE</scope>
    <source>
        <strain evidence="7 9">I ESC-2004</strain>
    </source>
</reference>
<reference evidence="8" key="3">
    <citation type="submission" date="2015-06" db="UniProtKB">
        <authorList>
            <consortium name="EnsemblMetazoa"/>
        </authorList>
    </citation>
    <scope>IDENTIFICATION</scope>
</reference>
<protein>
    <recommendedName>
        <fullName evidence="10">RING-type E3 ubiquitin transferase</fullName>
    </recommendedName>
</protein>
<feature type="domain" description="RING-type" evidence="6">
    <location>
        <begin position="395"/>
        <end position="430"/>
    </location>
</feature>
<dbReference type="CDD" id="cd14473">
    <property type="entry name" value="FERM_B-lobe"/>
    <property type="match status" value="1"/>
</dbReference>
<dbReference type="PRINTS" id="PR00935">
    <property type="entry name" value="BAND41"/>
</dbReference>
<dbReference type="GO" id="GO:0006511">
    <property type="term" value="P:ubiquitin-dependent protein catabolic process"/>
    <property type="evidence" value="ECO:0007669"/>
    <property type="project" value="TreeGrafter"/>
</dbReference>
<evidence type="ECO:0000256" key="3">
    <source>
        <dbReference type="ARBA" id="ARBA00022833"/>
    </source>
</evidence>
<dbReference type="PROSITE" id="PS50057">
    <property type="entry name" value="FERM_3"/>
    <property type="match status" value="1"/>
</dbReference>
<organism evidence="7">
    <name type="scientific">Capitella teleta</name>
    <name type="common">Polychaete worm</name>
    <dbReference type="NCBI Taxonomy" id="283909"/>
    <lineage>
        <taxon>Eukaryota</taxon>
        <taxon>Metazoa</taxon>
        <taxon>Spiralia</taxon>
        <taxon>Lophotrochozoa</taxon>
        <taxon>Annelida</taxon>
        <taxon>Polychaeta</taxon>
        <taxon>Sedentaria</taxon>
        <taxon>Scolecida</taxon>
        <taxon>Capitellidae</taxon>
        <taxon>Capitella</taxon>
    </lineage>
</organism>
<reference evidence="9" key="1">
    <citation type="submission" date="2012-12" db="EMBL/GenBank/DDBJ databases">
        <authorList>
            <person name="Hellsten U."/>
            <person name="Grimwood J."/>
            <person name="Chapman J.A."/>
            <person name="Shapiro H."/>
            <person name="Aerts A."/>
            <person name="Otillar R.P."/>
            <person name="Terry A.Y."/>
            <person name="Boore J.L."/>
            <person name="Simakov O."/>
            <person name="Marletaz F."/>
            <person name="Cho S.-J."/>
            <person name="Edsinger-Gonzales E."/>
            <person name="Havlak P."/>
            <person name="Kuo D.-H."/>
            <person name="Larsson T."/>
            <person name="Lv J."/>
            <person name="Arendt D."/>
            <person name="Savage R."/>
            <person name="Osoegawa K."/>
            <person name="de Jong P."/>
            <person name="Lindberg D.R."/>
            <person name="Seaver E.C."/>
            <person name="Weisblat D.A."/>
            <person name="Putnam N.H."/>
            <person name="Grigoriev I.V."/>
            <person name="Rokhsar D.S."/>
        </authorList>
    </citation>
    <scope>NUCLEOTIDE SEQUENCE</scope>
    <source>
        <strain evidence="9">I ESC-2004</strain>
    </source>
</reference>
<evidence type="ECO:0000259" key="5">
    <source>
        <dbReference type="PROSITE" id="PS50057"/>
    </source>
</evidence>
<dbReference type="AlphaFoldDB" id="R7UFV3"/>
<evidence type="ECO:0000313" key="7">
    <source>
        <dbReference type="EMBL" id="ELU02683.1"/>
    </source>
</evidence>
<dbReference type="SUPFAM" id="SSF47031">
    <property type="entry name" value="Second domain of FERM"/>
    <property type="match status" value="1"/>
</dbReference>
<dbReference type="FunCoup" id="R7UFV3">
    <property type="interactions" value="11"/>
</dbReference>
<evidence type="ECO:0000256" key="1">
    <source>
        <dbReference type="ARBA" id="ARBA00022723"/>
    </source>
</evidence>
<dbReference type="InterPro" id="IPR029071">
    <property type="entry name" value="Ubiquitin-like_domsf"/>
</dbReference>
<dbReference type="Gene3D" id="3.30.40.10">
    <property type="entry name" value="Zinc/RING finger domain, C3HC4 (zinc finger)"/>
    <property type="match status" value="1"/>
</dbReference>
<dbReference type="EMBL" id="KB303857">
    <property type="protein sequence ID" value="ELU02683.1"/>
    <property type="molecule type" value="Genomic_DNA"/>
</dbReference>
<dbReference type="STRING" id="283909.R7UFV3"/>
<evidence type="ECO:0000259" key="6">
    <source>
        <dbReference type="PROSITE" id="PS50089"/>
    </source>
</evidence>
<dbReference type="InterPro" id="IPR000299">
    <property type="entry name" value="FERM_domain"/>
</dbReference>
<feature type="domain" description="FERM" evidence="5">
    <location>
        <begin position="1"/>
        <end position="286"/>
    </location>
</feature>
<keyword evidence="3" id="KW-0862">Zinc</keyword>
<dbReference type="GO" id="GO:0004842">
    <property type="term" value="F:ubiquitin-protein transferase activity"/>
    <property type="evidence" value="ECO:0007669"/>
    <property type="project" value="TreeGrafter"/>
</dbReference>
<keyword evidence="9" id="KW-1185">Reference proteome</keyword>
<dbReference type="InterPro" id="IPR019749">
    <property type="entry name" value="Band_41_domain"/>
</dbReference>
<dbReference type="EMBL" id="AMQN01001600">
    <property type="status" value="NOT_ANNOTATED_CDS"/>
    <property type="molecule type" value="Genomic_DNA"/>
</dbReference>
<evidence type="ECO:0000256" key="4">
    <source>
        <dbReference type="PROSITE-ProRule" id="PRU00175"/>
    </source>
</evidence>